<sequence>MKNGGRELGRNNRRRKNDQRIWSGFRWVDKDAGEDKDDNDNKSGIQPLSAQHEKKNHKWLMIIIYINIDHLLGVIPASSVTFPSGALFS</sequence>
<organism evidence="3 4">
    <name type="scientific">Zophobas morio</name>
    <dbReference type="NCBI Taxonomy" id="2755281"/>
    <lineage>
        <taxon>Eukaryota</taxon>
        <taxon>Metazoa</taxon>
        <taxon>Ecdysozoa</taxon>
        <taxon>Arthropoda</taxon>
        <taxon>Hexapoda</taxon>
        <taxon>Insecta</taxon>
        <taxon>Pterygota</taxon>
        <taxon>Neoptera</taxon>
        <taxon>Endopterygota</taxon>
        <taxon>Coleoptera</taxon>
        <taxon>Polyphaga</taxon>
        <taxon>Cucujiformia</taxon>
        <taxon>Tenebrionidae</taxon>
        <taxon>Zophobas</taxon>
    </lineage>
</organism>
<feature type="transmembrane region" description="Helical" evidence="2">
    <location>
        <begin position="59"/>
        <end position="82"/>
    </location>
</feature>
<dbReference type="AlphaFoldDB" id="A0AA38HQD8"/>
<keyword evidence="2" id="KW-1133">Transmembrane helix</keyword>
<keyword evidence="4" id="KW-1185">Reference proteome</keyword>
<proteinExistence type="predicted"/>
<accession>A0AA38HQD8</accession>
<keyword evidence="2" id="KW-0812">Transmembrane</keyword>
<evidence type="ECO:0000256" key="2">
    <source>
        <dbReference type="SAM" id="Phobius"/>
    </source>
</evidence>
<evidence type="ECO:0000313" key="4">
    <source>
        <dbReference type="Proteomes" id="UP001168821"/>
    </source>
</evidence>
<gene>
    <name evidence="3" type="ORF">Zmor_028186</name>
</gene>
<comment type="caution">
    <text evidence="3">The sequence shown here is derived from an EMBL/GenBank/DDBJ whole genome shotgun (WGS) entry which is preliminary data.</text>
</comment>
<keyword evidence="2" id="KW-0472">Membrane</keyword>
<evidence type="ECO:0000256" key="1">
    <source>
        <dbReference type="SAM" id="MobiDB-lite"/>
    </source>
</evidence>
<name>A0AA38HQD8_9CUCU</name>
<dbReference type="Proteomes" id="UP001168821">
    <property type="component" value="Unassembled WGS sequence"/>
</dbReference>
<feature type="region of interest" description="Disordered" evidence="1">
    <location>
        <begin position="30"/>
        <end position="52"/>
    </location>
</feature>
<reference evidence="3" key="1">
    <citation type="journal article" date="2023" name="G3 (Bethesda)">
        <title>Whole genome assemblies of Zophobas morio and Tenebrio molitor.</title>
        <authorList>
            <person name="Kaur S."/>
            <person name="Stinson S.A."/>
            <person name="diCenzo G.C."/>
        </authorList>
    </citation>
    <scope>NUCLEOTIDE SEQUENCE</scope>
    <source>
        <strain evidence="3">QUZm001</strain>
    </source>
</reference>
<dbReference type="EMBL" id="JALNTZ010000009">
    <property type="protein sequence ID" value="KAJ3641704.1"/>
    <property type="molecule type" value="Genomic_DNA"/>
</dbReference>
<protein>
    <submittedName>
        <fullName evidence="3">Uncharacterized protein</fullName>
    </submittedName>
</protein>
<evidence type="ECO:0000313" key="3">
    <source>
        <dbReference type="EMBL" id="KAJ3641704.1"/>
    </source>
</evidence>